<dbReference type="Gene3D" id="3.40.50.300">
    <property type="entry name" value="P-loop containing nucleotide triphosphate hydrolases"/>
    <property type="match status" value="1"/>
</dbReference>
<reference evidence="11 12" key="1">
    <citation type="submission" date="2020-08" db="EMBL/GenBank/DDBJ databases">
        <title>Genomic Encyclopedia of Type Strains, Phase IV (KMG-IV): sequencing the most valuable type-strain genomes for metagenomic binning, comparative biology and taxonomic classification.</title>
        <authorList>
            <person name="Goeker M."/>
        </authorList>
    </citation>
    <scope>NUCLEOTIDE SEQUENCE [LARGE SCALE GENOMIC DNA]</scope>
    <source>
        <strain evidence="11 12">DSM 2461</strain>
    </source>
</reference>
<name>A0A841RCV0_9SPIO</name>
<dbReference type="Proteomes" id="UP000587760">
    <property type="component" value="Unassembled WGS sequence"/>
</dbReference>
<dbReference type="EC" id="2.7.4.25" evidence="10"/>
<evidence type="ECO:0000256" key="5">
    <source>
        <dbReference type="ARBA" id="ARBA00022741"/>
    </source>
</evidence>
<evidence type="ECO:0000256" key="4">
    <source>
        <dbReference type="ARBA" id="ARBA00022679"/>
    </source>
</evidence>
<sequence length="189" mass="21973">MSNKSNRVRIAISGRSGCGNTTVTRMLSERFKFKMVNYTFRNIAQEKGIDFHEFCRMAEKDTSWDRYVDEKQVKLAMEDDSILGSRLAIWMLKEADLKVFLTASPEVRASRIHQREGGSFQDRMMETEERDNRDHARYLKLYDIDNNEYGFADLIINTDRMTPEEITEIISAAVINVLKEKGRSETRIG</sequence>
<comment type="subcellular location">
    <subcellularLocation>
        <location evidence="1 10">Cytoplasm</location>
    </subcellularLocation>
</comment>
<evidence type="ECO:0000256" key="3">
    <source>
        <dbReference type="ARBA" id="ARBA00022490"/>
    </source>
</evidence>
<dbReference type="GO" id="GO:0006220">
    <property type="term" value="P:pyrimidine nucleotide metabolic process"/>
    <property type="evidence" value="ECO:0007669"/>
    <property type="project" value="UniProtKB-UniRule"/>
</dbReference>
<dbReference type="EMBL" id="JACHGJ010000004">
    <property type="protein sequence ID" value="MBB6480820.1"/>
    <property type="molecule type" value="Genomic_DNA"/>
</dbReference>
<dbReference type="SUPFAM" id="SSF52540">
    <property type="entry name" value="P-loop containing nucleoside triphosphate hydrolases"/>
    <property type="match status" value="1"/>
</dbReference>
<dbReference type="InterPro" id="IPR011892">
    <property type="entry name" value="Cyt_kin_arch"/>
</dbReference>
<dbReference type="Pfam" id="PF13189">
    <property type="entry name" value="Cytidylate_kin2"/>
    <property type="match status" value="1"/>
</dbReference>
<comment type="catalytic activity">
    <reaction evidence="8 10">
        <text>dCMP + ATP = dCDP + ADP</text>
        <dbReference type="Rhea" id="RHEA:25094"/>
        <dbReference type="ChEBI" id="CHEBI:30616"/>
        <dbReference type="ChEBI" id="CHEBI:57566"/>
        <dbReference type="ChEBI" id="CHEBI:58593"/>
        <dbReference type="ChEBI" id="CHEBI:456216"/>
        <dbReference type="EC" id="2.7.4.25"/>
    </reaction>
</comment>
<proteinExistence type="inferred from homology"/>
<dbReference type="InterPro" id="IPR011994">
    <property type="entry name" value="Cytidylate_kinase_dom"/>
</dbReference>
<evidence type="ECO:0000256" key="2">
    <source>
        <dbReference type="ARBA" id="ARBA00011005"/>
    </source>
</evidence>
<dbReference type="InterPro" id="IPR027417">
    <property type="entry name" value="P-loop_NTPase"/>
</dbReference>
<keyword evidence="4 10" id="KW-0808">Transferase</keyword>
<keyword evidence="3 10" id="KW-0963">Cytoplasm</keyword>
<evidence type="ECO:0000313" key="12">
    <source>
        <dbReference type="Proteomes" id="UP000587760"/>
    </source>
</evidence>
<dbReference type="GO" id="GO:0005524">
    <property type="term" value="F:ATP binding"/>
    <property type="evidence" value="ECO:0007669"/>
    <property type="project" value="UniProtKB-UniRule"/>
</dbReference>
<dbReference type="GO" id="GO:0005737">
    <property type="term" value="C:cytoplasm"/>
    <property type="evidence" value="ECO:0007669"/>
    <property type="project" value="UniProtKB-SubCell"/>
</dbReference>
<evidence type="ECO:0000256" key="9">
    <source>
        <dbReference type="ARBA" id="ARBA00048478"/>
    </source>
</evidence>
<accession>A0A841RCV0</accession>
<gene>
    <name evidence="10" type="primary">cmk</name>
    <name evidence="11" type="ORF">HNR50_002493</name>
</gene>
<dbReference type="AlphaFoldDB" id="A0A841RCV0"/>
<dbReference type="CDD" id="cd02020">
    <property type="entry name" value="CMPK"/>
    <property type="match status" value="1"/>
</dbReference>
<protein>
    <recommendedName>
        <fullName evidence="10">Cytidylate kinase</fullName>
        <shortName evidence="10">CK</shortName>
        <ecNumber evidence="10">2.7.4.25</ecNumber>
    </recommendedName>
    <alternativeName>
        <fullName evidence="10">Cytidine monophosphate kinase</fullName>
        <shortName evidence="10">CMP kinase</shortName>
    </alternativeName>
</protein>
<evidence type="ECO:0000313" key="11">
    <source>
        <dbReference type="EMBL" id="MBB6480820.1"/>
    </source>
</evidence>
<feature type="binding site" evidence="10">
    <location>
        <begin position="14"/>
        <end position="22"/>
    </location>
    <ligand>
        <name>ATP</name>
        <dbReference type="ChEBI" id="CHEBI:30616"/>
    </ligand>
</feature>
<keyword evidence="12" id="KW-1185">Reference proteome</keyword>
<keyword evidence="5 10" id="KW-0547">Nucleotide-binding</keyword>
<evidence type="ECO:0000256" key="6">
    <source>
        <dbReference type="ARBA" id="ARBA00022777"/>
    </source>
</evidence>
<dbReference type="GO" id="GO:0036431">
    <property type="term" value="F:dCMP kinase activity"/>
    <property type="evidence" value="ECO:0007669"/>
    <property type="project" value="InterPro"/>
</dbReference>
<dbReference type="NCBIfam" id="TIGR02173">
    <property type="entry name" value="cyt_kin_arch"/>
    <property type="match status" value="1"/>
</dbReference>
<comment type="catalytic activity">
    <reaction evidence="9 10">
        <text>CMP + ATP = CDP + ADP</text>
        <dbReference type="Rhea" id="RHEA:11600"/>
        <dbReference type="ChEBI" id="CHEBI:30616"/>
        <dbReference type="ChEBI" id="CHEBI:58069"/>
        <dbReference type="ChEBI" id="CHEBI:60377"/>
        <dbReference type="ChEBI" id="CHEBI:456216"/>
        <dbReference type="EC" id="2.7.4.25"/>
    </reaction>
</comment>
<comment type="similarity">
    <text evidence="2 10">Belongs to the cytidylate kinase family. Type 2 subfamily.</text>
</comment>
<keyword evidence="7 10" id="KW-0067">ATP-binding</keyword>
<evidence type="ECO:0000256" key="10">
    <source>
        <dbReference type="HAMAP-Rule" id="MF_00239"/>
    </source>
</evidence>
<dbReference type="RefSeq" id="WP_184747078.1">
    <property type="nucleotide sequence ID" value="NZ_JACHGJ010000004.1"/>
</dbReference>
<dbReference type="HAMAP" id="MF_00239">
    <property type="entry name" value="Cytidyl_kinase_type2"/>
    <property type="match status" value="1"/>
</dbReference>
<keyword evidence="6 10" id="KW-0418">Kinase</keyword>
<comment type="caution">
    <text evidence="11">The sequence shown here is derived from an EMBL/GenBank/DDBJ whole genome shotgun (WGS) entry which is preliminary data.</text>
</comment>
<evidence type="ECO:0000256" key="8">
    <source>
        <dbReference type="ARBA" id="ARBA00047615"/>
    </source>
</evidence>
<evidence type="ECO:0000256" key="7">
    <source>
        <dbReference type="ARBA" id="ARBA00022840"/>
    </source>
</evidence>
<organism evidence="11 12">
    <name type="scientific">Spirochaeta isovalerica</name>
    <dbReference type="NCBI Taxonomy" id="150"/>
    <lineage>
        <taxon>Bacteria</taxon>
        <taxon>Pseudomonadati</taxon>
        <taxon>Spirochaetota</taxon>
        <taxon>Spirochaetia</taxon>
        <taxon>Spirochaetales</taxon>
        <taxon>Spirochaetaceae</taxon>
        <taxon>Spirochaeta</taxon>
    </lineage>
</organism>
<evidence type="ECO:0000256" key="1">
    <source>
        <dbReference type="ARBA" id="ARBA00004496"/>
    </source>
</evidence>